<dbReference type="GO" id="GO:0005509">
    <property type="term" value="F:calcium ion binding"/>
    <property type="evidence" value="ECO:0007669"/>
    <property type="project" value="InterPro"/>
</dbReference>
<evidence type="ECO:0000256" key="1">
    <source>
        <dbReference type="SAM" id="SignalP"/>
    </source>
</evidence>
<dbReference type="PROSITE" id="PS00018">
    <property type="entry name" value="EF_HAND_1"/>
    <property type="match status" value="2"/>
</dbReference>
<dbReference type="InterPro" id="IPR018247">
    <property type="entry name" value="EF_Hand_1_Ca_BS"/>
</dbReference>
<evidence type="ECO:0000313" key="3">
    <source>
        <dbReference type="EMBL" id="SES37286.1"/>
    </source>
</evidence>
<reference evidence="3 4" key="1">
    <citation type="submission" date="2016-10" db="EMBL/GenBank/DDBJ databases">
        <authorList>
            <person name="de Groot N.N."/>
        </authorList>
    </citation>
    <scope>NUCLEOTIDE SEQUENCE [LARGE SCALE GENOMIC DNA]</scope>
    <source>
        <strain evidence="3 4">DSM 23042</strain>
    </source>
</reference>
<organism evidence="3 4">
    <name type="scientific">Tranquillimonas rosea</name>
    <dbReference type="NCBI Taxonomy" id="641238"/>
    <lineage>
        <taxon>Bacteria</taxon>
        <taxon>Pseudomonadati</taxon>
        <taxon>Pseudomonadota</taxon>
        <taxon>Alphaproteobacteria</taxon>
        <taxon>Rhodobacterales</taxon>
        <taxon>Roseobacteraceae</taxon>
        <taxon>Tranquillimonas</taxon>
    </lineage>
</organism>
<keyword evidence="4" id="KW-1185">Reference proteome</keyword>
<dbReference type="Pfam" id="PF13202">
    <property type="entry name" value="EF-hand_5"/>
    <property type="match status" value="2"/>
</dbReference>
<gene>
    <name evidence="3" type="ORF">SAMN04490244_11336</name>
</gene>
<evidence type="ECO:0000313" key="4">
    <source>
        <dbReference type="Proteomes" id="UP000198885"/>
    </source>
</evidence>
<dbReference type="Proteomes" id="UP000198885">
    <property type="component" value="Unassembled WGS sequence"/>
</dbReference>
<accession>A0A1H9WTN4</accession>
<proteinExistence type="predicted"/>
<feature type="signal peptide" evidence="1">
    <location>
        <begin position="1"/>
        <end position="19"/>
    </location>
</feature>
<dbReference type="InterPro" id="IPR011992">
    <property type="entry name" value="EF-hand-dom_pair"/>
</dbReference>
<keyword evidence="1" id="KW-0732">Signal</keyword>
<dbReference type="STRING" id="641238.SAMN04490244_11336"/>
<evidence type="ECO:0000259" key="2">
    <source>
        <dbReference type="PROSITE" id="PS50222"/>
    </source>
</evidence>
<dbReference type="Gene3D" id="1.10.238.10">
    <property type="entry name" value="EF-hand"/>
    <property type="match status" value="1"/>
</dbReference>
<dbReference type="OrthoDB" id="5470953at2"/>
<protein>
    <submittedName>
        <fullName evidence="3">EF hand</fullName>
    </submittedName>
</protein>
<dbReference type="SUPFAM" id="SSF47473">
    <property type="entry name" value="EF-hand"/>
    <property type="match status" value="1"/>
</dbReference>
<sequence length="145" mass="15483">MKKTVITAAAMLVSTAAIAQVPFSSVDADGDNRLSFEEVTAVYANVSSNDFQEIDTDGDSLIDPTEARAPVAVEIMGEQSATTTGMTVDIDTEGNQTMYYDYDEASARYPELSAEDFEEIDENGDGLLDAVELRQPAAVAVLTQG</sequence>
<feature type="chain" id="PRO_5011486407" evidence="1">
    <location>
        <begin position="20"/>
        <end position="145"/>
    </location>
</feature>
<dbReference type="RefSeq" id="WP_092695961.1">
    <property type="nucleotide sequence ID" value="NZ_CBDDGO010000004.1"/>
</dbReference>
<dbReference type="AlphaFoldDB" id="A0A1H9WTN4"/>
<name>A0A1H9WTN4_9RHOB</name>
<feature type="domain" description="EF-hand" evidence="2">
    <location>
        <begin position="14"/>
        <end position="49"/>
    </location>
</feature>
<dbReference type="EMBL" id="FOGU01000013">
    <property type="protein sequence ID" value="SES37286.1"/>
    <property type="molecule type" value="Genomic_DNA"/>
</dbReference>
<dbReference type="InterPro" id="IPR002048">
    <property type="entry name" value="EF_hand_dom"/>
</dbReference>
<dbReference type="PROSITE" id="PS50222">
    <property type="entry name" value="EF_HAND_2"/>
    <property type="match status" value="1"/>
</dbReference>